<accession>A0A7J6M3D9</accession>
<dbReference type="EMBL" id="JABANN010000225">
    <property type="protein sequence ID" value="KAF4665690.1"/>
    <property type="molecule type" value="Genomic_DNA"/>
</dbReference>
<feature type="signal peptide" evidence="1">
    <location>
        <begin position="1"/>
        <end position="25"/>
    </location>
</feature>
<evidence type="ECO:0000256" key="1">
    <source>
        <dbReference type="SAM" id="SignalP"/>
    </source>
</evidence>
<comment type="caution">
    <text evidence="2">The sequence shown here is derived from an EMBL/GenBank/DDBJ whole genome shotgun (WGS) entry which is preliminary data.</text>
</comment>
<dbReference type="AlphaFoldDB" id="A0A7J6M3D9"/>
<protein>
    <submittedName>
        <fullName evidence="2">Uncharacterized protein</fullName>
    </submittedName>
</protein>
<proteinExistence type="predicted"/>
<sequence>MPVPTPSFTKLMLLSSAALWSSILAGLRYGGTYRNHILGSVLFELEDNALAIGSQGRIEFTTGDMAIGSNEIEGVPTAVSRYGFILKPGDSLAYDNFTRCVFEATQIQYPDPSRSIWSIMHKHPTPYVLIDNDIEFATFGQEADEPCRRIKERRKAGRGTAVPFEVAVPPCYDVDVVRE</sequence>
<reference evidence="2 3" key="1">
    <citation type="submission" date="2020-04" db="EMBL/GenBank/DDBJ databases">
        <title>Perkinsus olseni comparative genomics.</title>
        <authorList>
            <person name="Bogema D.R."/>
        </authorList>
    </citation>
    <scope>NUCLEOTIDE SEQUENCE [LARGE SCALE GENOMIC DNA]</scope>
    <source>
        <strain evidence="2">ATCC PRA-31</strain>
    </source>
</reference>
<feature type="chain" id="PRO_5029813847" evidence="1">
    <location>
        <begin position="26"/>
        <end position="179"/>
    </location>
</feature>
<gene>
    <name evidence="2" type="ORF">FOL46_003520</name>
</gene>
<dbReference type="Proteomes" id="UP000572268">
    <property type="component" value="Unassembled WGS sequence"/>
</dbReference>
<name>A0A7J6M3D9_PEROL</name>
<keyword evidence="1" id="KW-0732">Signal</keyword>
<evidence type="ECO:0000313" key="3">
    <source>
        <dbReference type="Proteomes" id="UP000572268"/>
    </source>
</evidence>
<organism evidence="2 3">
    <name type="scientific">Perkinsus olseni</name>
    <name type="common">Perkinsus atlanticus</name>
    <dbReference type="NCBI Taxonomy" id="32597"/>
    <lineage>
        <taxon>Eukaryota</taxon>
        <taxon>Sar</taxon>
        <taxon>Alveolata</taxon>
        <taxon>Perkinsozoa</taxon>
        <taxon>Perkinsea</taxon>
        <taxon>Perkinsida</taxon>
        <taxon>Perkinsidae</taxon>
        <taxon>Perkinsus</taxon>
    </lineage>
</organism>
<evidence type="ECO:0000313" key="2">
    <source>
        <dbReference type="EMBL" id="KAF4665690.1"/>
    </source>
</evidence>